<dbReference type="EMBL" id="SHKV01000001">
    <property type="protein sequence ID" value="RZU34111.1"/>
    <property type="molecule type" value="Genomic_DNA"/>
</dbReference>
<evidence type="ECO:0000256" key="7">
    <source>
        <dbReference type="SAM" id="MobiDB-lite"/>
    </source>
</evidence>
<name>A0A4Q7YCU0_9ACTN</name>
<dbReference type="InterPro" id="IPR017475">
    <property type="entry name" value="EPS_sugar_tfrase"/>
</dbReference>
<evidence type="ECO:0000259" key="9">
    <source>
        <dbReference type="Pfam" id="PF02397"/>
    </source>
</evidence>
<feature type="transmembrane region" description="Helical" evidence="8">
    <location>
        <begin position="79"/>
        <end position="99"/>
    </location>
</feature>
<dbReference type="GO" id="GO:0016780">
    <property type="term" value="F:phosphotransferase activity, for other substituted phosphate groups"/>
    <property type="evidence" value="ECO:0007669"/>
    <property type="project" value="TreeGrafter"/>
</dbReference>
<dbReference type="RefSeq" id="WP_104527035.1">
    <property type="nucleotide sequence ID" value="NZ_POQT01000003.1"/>
</dbReference>
<feature type="domain" description="Bacterial sugar transferase" evidence="9">
    <location>
        <begin position="308"/>
        <end position="496"/>
    </location>
</feature>
<keyword evidence="3 10" id="KW-0808">Transferase</keyword>
<feature type="region of interest" description="Disordered" evidence="7">
    <location>
        <begin position="1"/>
        <end position="28"/>
    </location>
</feature>
<evidence type="ECO:0000256" key="3">
    <source>
        <dbReference type="ARBA" id="ARBA00022679"/>
    </source>
</evidence>
<evidence type="ECO:0000256" key="8">
    <source>
        <dbReference type="SAM" id="Phobius"/>
    </source>
</evidence>
<dbReference type="Pfam" id="PF02397">
    <property type="entry name" value="Bac_transf"/>
    <property type="match status" value="1"/>
</dbReference>
<dbReference type="Gene3D" id="3.40.50.720">
    <property type="entry name" value="NAD(P)-binding Rossmann-like Domain"/>
    <property type="match status" value="1"/>
</dbReference>
<evidence type="ECO:0000256" key="1">
    <source>
        <dbReference type="ARBA" id="ARBA00004141"/>
    </source>
</evidence>
<feature type="transmembrane region" description="Helical" evidence="8">
    <location>
        <begin position="47"/>
        <end position="67"/>
    </location>
</feature>
<keyword evidence="5 8" id="KW-1133">Transmembrane helix</keyword>
<evidence type="ECO:0000256" key="4">
    <source>
        <dbReference type="ARBA" id="ARBA00022692"/>
    </source>
</evidence>
<comment type="similarity">
    <text evidence="2">Belongs to the bacterial sugar transferase family.</text>
</comment>
<dbReference type="PANTHER" id="PTHR30576">
    <property type="entry name" value="COLANIC BIOSYNTHESIS UDP-GLUCOSE LIPID CARRIER TRANSFERASE"/>
    <property type="match status" value="1"/>
</dbReference>
<gene>
    <name evidence="10" type="ORF">BKA19_3866</name>
</gene>
<dbReference type="Pfam" id="PF13727">
    <property type="entry name" value="CoA_binding_3"/>
    <property type="match status" value="1"/>
</dbReference>
<dbReference type="PANTHER" id="PTHR30576:SF10">
    <property type="entry name" value="SLL5057 PROTEIN"/>
    <property type="match status" value="1"/>
</dbReference>
<feature type="transmembrane region" description="Helical" evidence="8">
    <location>
        <begin position="314"/>
        <end position="334"/>
    </location>
</feature>
<dbReference type="Proteomes" id="UP000292507">
    <property type="component" value="Unassembled WGS sequence"/>
</dbReference>
<evidence type="ECO:0000313" key="11">
    <source>
        <dbReference type="Proteomes" id="UP000292507"/>
    </source>
</evidence>
<keyword evidence="4 8" id="KW-0812">Transmembrane</keyword>
<keyword evidence="11" id="KW-1185">Reference proteome</keyword>
<evidence type="ECO:0000256" key="2">
    <source>
        <dbReference type="ARBA" id="ARBA00006464"/>
    </source>
</evidence>
<dbReference type="InterPro" id="IPR003362">
    <property type="entry name" value="Bact_transf"/>
</dbReference>
<protein>
    <submittedName>
        <fullName evidence="10">Undecaprenyl-phosphate galactose phosphotransferase WbaP/exopolysaccharide biosynthesis polyprenyl glycosylphosphotransferase</fullName>
    </submittedName>
</protein>
<comment type="subcellular location">
    <subcellularLocation>
        <location evidence="1">Membrane</location>
        <topology evidence="1">Multi-pass membrane protein</topology>
    </subcellularLocation>
</comment>
<keyword evidence="6 8" id="KW-0472">Membrane</keyword>
<feature type="compositionally biased region" description="Polar residues" evidence="7">
    <location>
        <begin position="1"/>
        <end position="10"/>
    </location>
</feature>
<reference evidence="10 11" key="1">
    <citation type="submission" date="2019-02" db="EMBL/GenBank/DDBJ databases">
        <title>Sequencing the genomes of 1000 actinobacteria strains.</title>
        <authorList>
            <person name="Klenk H.-P."/>
        </authorList>
    </citation>
    <scope>NUCLEOTIDE SEQUENCE [LARGE SCALE GENOMIC DNA]</scope>
    <source>
        <strain evidence="10 11">DSM 44509</strain>
    </source>
</reference>
<dbReference type="AlphaFoldDB" id="A0A4Q7YCU0"/>
<comment type="caution">
    <text evidence="10">The sequence shown here is derived from an EMBL/GenBank/DDBJ whole genome shotgun (WGS) entry which is preliminary data.</text>
</comment>
<evidence type="ECO:0000256" key="6">
    <source>
        <dbReference type="ARBA" id="ARBA00023136"/>
    </source>
</evidence>
<proteinExistence type="inferred from homology"/>
<organism evidence="10 11">
    <name type="scientific">Blastococcus saxobsidens</name>
    <dbReference type="NCBI Taxonomy" id="138336"/>
    <lineage>
        <taxon>Bacteria</taxon>
        <taxon>Bacillati</taxon>
        <taxon>Actinomycetota</taxon>
        <taxon>Actinomycetes</taxon>
        <taxon>Geodermatophilales</taxon>
        <taxon>Geodermatophilaceae</taxon>
        <taxon>Blastococcus</taxon>
    </lineage>
</organism>
<evidence type="ECO:0000313" key="10">
    <source>
        <dbReference type="EMBL" id="RZU34111.1"/>
    </source>
</evidence>
<dbReference type="GO" id="GO:0016020">
    <property type="term" value="C:membrane"/>
    <property type="evidence" value="ECO:0007669"/>
    <property type="project" value="UniProtKB-SubCell"/>
</dbReference>
<dbReference type="NCBIfam" id="TIGR03025">
    <property type="entry name" value="EPS_sugtrans"/>
    <property type="match status" value="1"/>
</dbReference>
<accession>A0A4Q7YCU0</accession>
<sequence length="501" mass="55068">MTHDAAQSQHALPDAQQHPARPGPADGLRGAGTVARRAWRGPFVRRLVLWDAVCASAAAGVGLLARFGPTEEGVSTASLVIAVTMPAVWVFSMLVAASYESRFLWEGPEEFRRVFFAAALLLALVGTVSWGLKLEVARGFVVVALPLATLLTLGSRQAHRWWLRRQRVHGRFQQTTLLVGHRNGVVAMREQLHRDVSHGYRVIGCCLPSGSGAQETFDGLPVLGGPEDVIEVVRRYEVDTVAVLPSPELDGAALRRLGWELEKTRADLLLAPSVSEVAGPRIRVRPVCGLSLLHMERPELRGLRLLVKESFDRASAALLLLVMAPLLVAAALAVKLDSSGPVLFRQERVGRDGRRFAMLKFRSMQADAEQLVAQLAAMSDGNGVLFKMRQDPRVTRAGRILRRYSVDELPQLINILKGDMSLVGPRPPLPSEVERFGVEMNRRLVVKPGLTGLWQVSGRSNLSWDDSVRLDVHYVDNWSLVMDLTILWRTVGAVLKGDGAY</sequence>
<dbReference type="OrthoDB" id="9808602at2"/>
<feature type="transmembrane region" description="Helical" evidence="8">
    <location>
        <begin position="111"/>
        <end position="130"/>
    </location>
</feature>
<feature type="transmembrane region" description="Helical" evidence="8">
    <location>
        <begin position="136"/>
        <end position="155"/>
    </location>
</feature>
<evidence type="ECO:0000256" key="5">
    <source>
        <dbReference type="ARBA" id="ARBA00022989"/>
    </source>
</evidence>